<dbReference type="GO" id="GO:0000145">
    <property type="term" value="C:exocyst"/>
    <property type="evidence" value="ECO:0007669"/>
    <property type="project" value="TreeGrafter"/>
</dbReference>
<dbReference type="Proteomes" id="UP001150907">
    <property type="component" value="Unassembled WGS sequence"/>
</dbReference>
<dbReference type="EMBL" id="JANBQF010000302">
    <property type="protein sequence ID" value="KAJ2002438.1"/>
    <property type="molecule type" value="Genomic_DNA"/>
</dbReference>
<organism evidence="2 3">
    <name type="scientific">Coemansia thaxteri</name>
    <dbReference type="NCBI Taxonomy" id="2663907"/>
    <lineage>
        <taxon>Eukaryota</taxon>
        <taxon>Fungi</taxon>
        <taxon>Fungi incertae sedis</taxon>
        <taxon>Zoopagomycota</taxon>
        <taxon>Kickxellomycotina</taxon>
        <taxon>Kickxellomycetes</taxon>
        <taxon>Kickxellales</taxon>
        <taxon>Kickxellaceae</taxon>
        <taxon>Coemansia</taxon>
    </lineage>
</organism>
<dbReference type="Pfam" id="PF07393">
    <property type="entry name" value="Sec10_HB"/>
    <property type="match status" value="1"/>
</dbReference>
<dbReference type="InterPro" id="IPR009976">
    <property type="entry name" value="Sec10-like"/>
</dbReference>
<evidence type="ECO:0000259" key="1">
    <source>
        <dbReference type="PROSITE" id="PS50181"/>
    </source>
</evidence>
<dbReference type="PANTHER" id="PTHR12100">
    <property type="entry name" value="SEC10"/>
    <property type="match status" value="1"/>
</dbReference>
<dbReference type="PROSITE" id="PS50181">
    <property type="entry name" value="FBOX"/>
    <property type="match status" value="1"/>
</dbReference>
<dbReference type="InterPro" id="IPR048627">
    <property type="entry name" value="Sec10_HB"/>
</dbReference>
<gene>
    <name evidence="2" type="primary">RCY1</name>
    <name evidence="2" type="ORF">H4R26_003600</name>
</gene>
<dbReference type="OrthoDB" id="5554140at2759"/>
<dbReference type="InterPro" id="IPR001810">
    <property type="entry name" value="F-box_dom"/>
</dbReference>
<comment type="caution">
    <text evidence="2">The sequence shown here is derived from an EMBL/GenBank/DDBJ whole genome shotgun (WGS) entry which is preliminary data.</text>
</comment>
<sequence length="816" mass="88122">PAGRQAKIRFMLLPARVIAQILEHLPVEALLDLANSCRVVRRVMHVHEPGGGGGGDAEYTAAGQRVWRALLRRMGWRAWQERARGSERRARVAVPRSHARLVQRLCGVDGEPELAGVVAAAPDLLFKAIYADLRADFASGGPAADASQAAGDVGERLDQLLWFGRGRLTRGADVASRRVAGAADRFEAAHSAQFARMFARGDCAGMQRAARVLEHIRDGRACIDVLAAAHPLVGSAREMPARYARVADAGARVTDSQSLGAFLDALHAVIGEHARVAALALPPPALPASALLGFVRALFAPRGLALRTLQQLYAHLRAVPVVAHVTQAAAVRSAVVAPDAAAKDVLFLETVAGAVAQLLAAARAWAAMRPVAVDAALGRRCVFAAFDDVIADYVQLERRVLGRAYAAALAQWTAATPPPPVGSSRSAPRAASFQQRLHAIEELKQRVLRVAEGAEKRGAAEDVLPHAPLSIDLCVDLLLANRDAVARLAVFAAAPPDMALRRLALDAIEAVFCALLQSVGNHIRPAFTGVVADLKQLEQAAVSSAGPVAADSGPAVYSPQSLQAEKELREKVAAVELRFVEVIHLTDLAVQLLEIYYKKDMGAFIKETDFLNICNQEKRALERAVDDSVAVGMDSVIEIVLRQTRHILDSEQRAADYHPDSGTSLALTPTLACVRAVQFLGESGAALQCMTAHKQMRDVFMGELGVRLFSVLLDNIKRFQITEPGGFQLIADLNLYYDWAATAAVDADTLRFFAALKDLANCFILAPKDLRAFLRDQYSRRTFDGVMRSEEVYDVVACRADYRAIRTQVEGHCDFM</sequence>
<evidence type="ECO:0000313" key="2">
    <source>
        <dbReference type="EMBL" id="KAJ2002438.1"/>
    </source>
</evidence>
<dbReference type="GO" id="GO:0006893">
    <property type="term" value="P:Golgi to plasma membrane transport"/>
    <property type="evidence" value="ECO:0007669"/>
    <property type="project" value="TreeGrafter"/>
</dbReference>
<proteinExistence type="predicted"/>
<evidence type="ECO:0000313" key="3">
    <source>
        <dbReference type="Proteomes" id="UP001150907"/>
    </source>
</evidence>
<feature type="domain" description="F-box" evidence="1">
    <location>
        <begin position="7"/>
        <end position="70"/>
    </location>
</feature>
<reference evidence="2" key="1">
    <citation type="submission" date="2022-07" db="EMBL/GenBank/DDBJ databases">
        <title>Phylogenomic reconstructions and comparative analyses of Kickxellomycotina fungi.</title>
        <authorList>
            <person name="Reynolds N.K."/>
            <person name="Stajich J.E."/>
            <person name="Barry K."/>
            <person name="Grigoriev I.V."/>
            <person name="Crous P."/>
            <person name="Smith M.E."/>
        </authorList>
    </citation>
    <scope>NUCLEOTIDE SEQUENCE</scope>
    <source>
        <strain evidence="2">IMI 214461</strain>
    </source>
</reference>
<dbReference type="AlphaFoldDB" id="A0A9W8BC92"/>
<name>A0A9W8BC92_9FUNG</name>
<accession>A0A9W8BC92</accession>
<protein>
    <submittedName>
        <fullName evidence="2">F-box protein: endocytic membrane traffic, recycling ReCYcling 1</fullName>
    </submittedName>
</protein>
<dbReference type="GO" id="GO:0006887">
    <property type="term" value="P:exocytosis"/>
    <property type="evidence" value="ECO:0007669"/>
    <property type="project" value="TreeGrafter"/>
</dbReference>
<dbReference type="PANTHER" id="PTHR12100:SF1">
    <property type="entry name" value="RECYCLIN-1"/>
    <property type="match status" value="1"/>
</dbReference>
<keyword evidence="3" id="KW-1185">Reference proteome</keyword>
<feature type="non-terminal residue" evidence="2">
    <location>
        <position position="1"/>
    </location>
</feature>